<reference evidence="3" key="1">
    <citation type="submission" date="2024-01" db="EMBL/GenBank/DDBJ databases">
        <title>The genome sequence of Micromonospora mangrovi CCTCC AA 2012012.</title>
        <authorList>
            <person name="Gao J."/>
        </authorList>
    </citation>
    <scope>NUCLEOTIDE SEQUENCE</scope>
    <source>
        <strain evidence="3">CCTCC AA 2012012</strain>
    </source>
</reference>
<evidence type="ECO:0000256" key="1">
    <source>
        <dbReference type="SAM" id="MobiDB-lite"/>
    </source>
</evidence>
<feature type="transmembrane region" description="Helical" evidence="2">
    <location>
        <begin position="12"/>
        <end position="34"/>
    </location>
</feature>
<reference evidence="4" key="2">
    <citation type="submission" date="2024-06" db="EMBL/GenBank/DDBJ databases">
        <title>Micromonospora mangrovi CCTCC AA 2012012 genome sequences.</title>
        <authorList>
            <person name="Gao J."/>
        </authorList>
    </citation>
    <scope>NUCLEOTIDE SEQUENCE</scope>
    <source>
        <strain evidence="4">CCTCC AA 2012012</strain>
    </source>
</reference>
<feature type="region of interest" description="Disordered" evidence="1">
    <location>
        <begin position="45"/>
        <end position="69"/>
    </location>
</feature>
<name>A0AAU7MHF8_9ACTN</name>
<dbReference type="EMBL" id="CP157762">
    <property type="protein sequence ID" value="XBP96855.1"/>
    <property type="molecule type" value="Genomic_DNA"/>
</dbReference>
<dbReference type="AlphaFoldDB" id="A0AAU7MHF8"/>
<sequence length="69" mass="7265">MMHLAYLDAGSGSLIVQAVVGGVAGVAVAAKLYWRRLVSRLRRQPTDPASIDPLPGAPEAAPRRQSADI</sequence>
<evidence type="ECO:0000313" key="3">
    <source>
        <dbReference type="EMBL" id="XBP96855.1"/>
    </source>
</evidence>
<gene>
    <name evidence="4" type="ORF">ABUL08_06120</name>
    <name evidence="3" type="ORF">VK199_06075</name>
</gene>
<keyword evidence="2" id="KW-0812">Transmembrane</keyword>
<organism evidence="3">
    <name type="scientific">Micromonospora sp. CCTCC AA 2012012</name>
    <dbReference type="NCBI Taxonomy" id="3111921"/>
    <lineage>
        <taxon>Bacteria</taxon>
        <taxon>Bacillati</taxon>
        <taxon>Actinomycetota</taxon>
        <taxon>Actinomycetes</taxon>
        <taxon>Micromonosporales</taxon>
        <taxon>Micromonosporaceae</taxon>
        <taxon>Micromonospora</taxon>
    </lineage>
</organism>
<keyword evidence="2" id="KW-0472">Membrane</keyword>
<protein>
    <submittedName>
        <fullName evidence="3">Uncharacterized protein</fullName>
    </submittedName>
</protein>
<proteinExistence type="predicted"/>
<evidence type="ECO:0000313" key="4">
    <source>
        <dbReference type="EMBL" id="XCH77566.1"/>
    </source>
</evidence>
<accession>A0AAU7MHF8</accession>
<evidence type="ECO:0000256" key="2">
    <source>
        <dbReference type="SAM" id="Phobius"/>
    </source>
</evidence>
<dbReference type="EMBL" id="CP159342">
    <property type="protein sequence ID" value="XCH77566.1"/>
    <property type="molecule type" value="Genomic_DNA"/>
</dbReference>
<dbReference type="RefSeq" id="WP_350938940.1">
    <property type="nucleotide sequence ID" value="NZ_CP157762.1"/>
</dbReference>
<keyword evidence="2" id="KW-1133">Transmembrane helix</keyword>